<dbReference type="AlphaFoldDB" id="A0A9W6FWP8"/>
<reference evidence="2" key="1">
    <citation type="submission" date="2022-12" db="EMBL/GenBank/DDBJ databases">
        <title>Reference genome sequencing for broad-spectrum identification of bacterial and archaeal isolates by mass spectrometry.</title>
        <authorList>
            <person name="Sekiguchi Y."/>
            <person name="Tourlousse D.M."/>
        </authorList>
    </citation>
    <scope>NUCLEOTIDE SEQUENCE</scope>
    <source>
        <strain evidence="2">ASRB1</strain>
    </source>
</reference>
<gene>
    <name evidence="2" type="ORF">DAMNIGENAA_38280</name>
</gene>
<protein>
    <submittedName>
        <fullName evidence="2">Organic solvent tolerance ABC transporter substrate-binding protein</fullName>
    </submittedName>
</protein>
<dbReference type="RefSeq" id="WP_281796789.1">
    <property type="nucleotide sequence ID" value="NZ_BSDR01000001.1"/>
</dbReference>
<proteinExistence type="predicted"/>
<sequence>MTIRMTFRYAIKAMPLAFFLLSAVALVSADSGPLQVIQSGTDRALDILHSSQAGKAPTIRQRRAEILTIVDEYFDFYEMGKRALGRPWKDQPAQKQKEFVDLFKQLLFNTYVDRVETYTGSEEKVVYDNEEIKGTYAFVKTRVLNYKNTDVAVDYRLQLKDGKWKVYDVIVEGVSLVSNYRSQFNSILANEDFDALLKKLREKVAEWK</sequence>
<dbReference type="PIRSF" id="PIRSF004649">
    <property type="entry name" value="MlaC"/>
    <property type="match status" value="1"/>
</dbReference>
<accession>A0A9W6FWP8</accession>
<organism evidence="2 3">
    <name type="scientific">Desulforhabdus amnigena</name>
    <dbReference type="NCBI Taxonomy" id="40218"/>
    <lineage>
        <taxon>Bacteria</taxon>
        <taxon>Pseudomonadati</taxon>
        <taxon>Thermodesulfobacteriota</taxon>
        <taxon>Syntrophobacteria</taxon>
        <taxon>Syntrophobacterales</taxon>
        <taxon>Syntrophobacteraceae</taxon>
        <taxon>Desulforhabdus</taxon>
    </lineage>
</organism>
<feature type="chain" id="PRO_5040754986" evidence="1">
    <location>
        <begin position="26"/>
        <end position="208"/>
    </location>
</feature>
<dbReference type="InterPro" id="IPR042245">
    <property type="entry name" value="Tgt2/MlaC_sf"/>
</dbReference>
<comment type="caution">
    <text evidence="2">The sequence shown here is derived from an EMBL/GenBank/DDBJ whole genome shotgun (WGS) entry which is preliminary data.</text>
</comment>
<name>A0A9W6FWP8_9BACT</name>
<evidence type="ECO:0000313" key="2">
    <source>
        <dbReference type="EMBL" id="GLI36395.1"/>
    </source>
</evidence>
<dbReference type="PANTHER" id="PTHR36573:SF1">
    <property type="entry name" value="INTERMEMBRANE PHOSPHOLIPID TRANSPORT SYSTEM BINDING PROTEIN MLAC"/>
    <property type="match status" value="1"/>
</dbReference>
<dbReference type="PANTHER" id="PTHR36573">
    <property type="entry name" value="INTERMEMBRANE PHOSPHOLIPID TRANSPORT SYSTEM BINDING PROTEIN MLAC"/>
    <property type="match status" value="1"/>
</dbReference>
<feature type="signal peptide" evidence="1">
    <location>
        <begin position="1"/>
        <end position="25"/>
    </location>
</feature>
<dbReference type="Pfam" id="PF05494">
    <property type="entry name" value="MlaC"/>
    <property type="match status" value="1"/>
</dbReference>
<keyword evidence="1" id="KW-0732">Signal</keyword>
<dbReference type="Gene3D" id="3.10.450.710">
    <property type="entry name" value="Tgt2/MlaC"/>
    <property type="match status" value="1"/>
</dbReference>
<evidence type="ECO:0000256" key="1">
    <source>
        <dbReference type="SAM" id="SignalP"/>
    </source>
</evidence>
<keyword evidence="3" id="KW-1185">Reference proteome</keyword>
<dbReference type="InterPro" id="IPR008869">
    <property type="entry name" value="MlaC/ttg2D"/>
</dbReference>
<evidence type="ECO:0000313" key="3">
    <source>
        <dbReference type="Proteomes" id="UP001144372"/>
    </source>
</evidence>
<dbReference type="EMBL" id="BSDR01000001">
    <property type="protein sequence ID" value="GLI36395.1"/>
    <property type="molecule type" value="Genomic_DNA"/>
</dbReference>
<dbReference type="Proteomes" id="UP001144372">
    <property type="component" value="Unassembled WGS sequence"/>
</dbReference>